<dbReference type="GO" id="GO:0005886">
    <property type="term" value="C:plasma membrane"/>
    <property type="evidence" value="ECO:0007669"/>
    <property type="project" value="TreeGrafter"/>
</dbReference>
<protein>
    <recommendedName>
        <fullName evidence="5">Maleylpyruvate isomerase family mycothiol-dependent enzyme</fullName>
    </recommendedName>
</protein>
<dbReference type="Proteomes" id="UP000006057">
    <property type="component" value="Chromosome"/>
</dbReference>
<dbReference type="Gene3D" id="1.20.120.450">
    <property type="entry name" value="dinb family like domain"/>
    <property type="match status" value="1"/>
</dbReference>
<dbReference type="InterPro" id="IPR034660">
    <property type="entry name" value="DinB/YfiT-like"/>
</dbReference>
<dbReference type="GO" id="GO:0046872">
    <property type="term" value="F:metal ion binding"/>
    <property type="evidence" value="ECO:0007669"/>
    <property type="project" value="InterPro"/>
</dbReference>
<dbReference type="PATRIC" id="fig|710421.3.peg.379"/>
<reference evidence="3 4" key="1">
    <citation type="submission" date="2012-06" db="EMBL/GenBank/DDBJ databases">
        <title>Complete sequence of chromosome of Mycobacterium chubuense NBB4.</title>
        <authorList>
            <consortium name="US DOE Joint Genome Institute"/>
            <person name="Lucas S."/>
            <person name="Han J."/>
            <person name="Lapidus A."/>
            <person name="Cheng J.-F."/>
            <person name="Goodwin L."/>
            <person name="Pitluck S."/>
            <person name="Peters L."/>
            <person name="Mikhailova N."/>
            <person name="Teshima H."/>
            <person name="Detter J.C."/>
            <person name="Han C."/>
            <person name="Tapia R."/>
            <person name="Land M."/>
            <person name="Hauser L."/>
            <person name="Kyrpides N."/>
            <person name="Ivanova N."/>
            <person name="Pagani I."/>
            <person name="Mattes T."/>
            <person name="Holmes A."/>
            <person name="Rutledge P."/>
            <person name="Paulsen I."/>
            <person name="Coleman N."/>
            <person name="Woyke T."/>
        </authorList>
    </citation>
    <scope>NUCLEOTIDE SEQUENCE [LARGE SCALE GENOMIC DNA]</scope>
    <source>
        <strain evidence="3 4">NBB4</strain>
    </source>
</reference>
<feature type="domain" description="MDMPI C-terminal" evidence="1">
    <location>
        <begin position="142"/>
        <end position="240"/>
    </location>
</feature>
<dbReference type="PANTHER" id="PTHR40758:SF1">
    <property type="entry name" value="CONSERVED PROTEIN"/>
    <property type="match status" value="1"/>
</dbReference>
<proteinExistence type="predicted"/>
<dbReference type="NCBIfam" id="TIGR03083">
    <property type="entry name" value="maleylpyruvate isomerase family mycothiol-dependent enzyme"/>
    <property type="match status" value="1"/>
</dbReference>
<dbReference type="KEGG" id="mcb:Mycch_0387"/>
<dbReference type="RefSeq" id="WP_014813700.1">
    <property type="nucleotide sequence ID" value="NC_018027.1"/>
</dbReference>
<gene>
    <name evidence="3" type="ordered locus">Mycch_0387</name>
</gene>
<evidence type="ECO:0008006" key="5">
    <source>
        <dbReference type="Google" id="ProtNLM"/>
    </source>
</evidence>
<dbReference type="Pfam" id="PF11716">
    <property type="entry name" value="MDMPI_N"/>
    <property type="match status" value="1"/>
</dbReference>
<accession>I4BD51</accession>
<dbReference type="OrthoDB" id="3671213at2"/>
<dbReference type="SUPFAM" id="SSF109854">
    <property type="entry name" value="DinB/YfiT-like putative metalloenzymes"/>
    <property type="match status" value="1"/>
</dbReference>
<organism evidence="3 4">
    <name type="scientific">Mycolicibacterium chubuense (strain NBB4)</name>
    <name type="common">Mycobacterium chubuense</name>
    <dbReference type="NCBI Taxonomy" id="710421"/>
    <lineage>
        <taxon>Bacteria</taxon>
        <taxon>Bacillati</taxon>
        <taxon>Actinomycetota</taxon>
        <taxon>Actinomycetes</taxon>
        <taxon>Mycobacteriales</taxon>
        <taxon>Mycobacteriaceae</taxon>
        <taxon>Mycolicibacterium</taxon>
    </lineage>
</organism>
<dbReference type="InterPro" id="IPR024344">
    <property type="entry name" value="MDMPI_metal-binding"/>
</dbReference>
<evidence type="ECO:0000313" key="4">
    <source>
        <dbReference type="Proteomes" id="UP000006057"/>
    </source>
</evidence>
<dbReference type="AlphaFoldDB" id="I4BD51"/>
<dbReference type="HOGENOM" id="CLU_070584_0_0_11"/>
<dbReference type="Pfam" id="PF07398">
    <property type="entry name" value="MDMPI_C"/>
    <property type="match status" value="1"/>
</dbReference>
<dbReference type="InterPro" id="IPR017517">
    <property type="entry name" value="Maleyloyr_isom"/>
</dbReference>
<evidence type="ECO:0000259" key="2">
    <source>
        <dbReference type="Pfam" id="PF11716"/>
    </source>
</evidence>
<evidence type="ECO:0000313" key="3">
    <source>
        <dbReference type="EMBL" id="AFM15208.1"/>
    </source>
</evidence>
<feature type="domain" description="Mycothiol-dependent maleylpyruvate isomerase metal-binding" evidence="2">
    <location>
        <begin position="6"/>
        <end position="130"/>
    </location>
</feature>
<dbReference type="InterPro" id="IPR010872">
    <property type="entry name" value="MDMPI_C-term_domain"/>
</dbReference>
<dbReference type="PANTHER" id="PTHR40758">
    <property type="entry name" value="CONSERVED PROTEIN"/>
    <property type="match status" value="1"/>
</dbReference>
<name>I4BD51_MYCCN</name>
<dbReference type="EMBL" id="CP003053">
    <property type="protein sequence ID" value="AFM15208.1"/>
    <property type="molecule type" value="Genomic_DNA"/>
</dbReference>
<dbReference type="STRING" id="710421.Mycch_0387"/>
<sequence>MDFRAALLEQTRAFGDLIRSGDPATPVPTCGDWNLRQLFRHVGRGNRWAAQIVLERRNEPLDPREVRDGRPPDDMDAAIAWLDDGAQQIIDAVDRVGSDARIWTFNGPRPAGWWLRRRLHEVTVHRADAAQALGVEFELPPELAADCLSEWIELACAGGRRPAALDLDRSIHLHATEEQLGPTGEWTITHDEDGLWWSHNHGKGSVALRGPAQQLLLVAVRRKSAVDAGLEVLGDAAVWDDWLQRTPF</sequence>
<dbReference type="eggNOG" id="COG3550">
    <property type="taxonomic scope" value="Bacteria"/>
</dbReference>
<keyword evidence="4" id="KW-1185">Reference proteome</keyword>
<evidence type="ECO:0000259" key="1">
    <source>
        <dbReference type="Pfam" id="PF07398"/>
    </source>
</evidence>